<evidence type="ECO:0008006" key="4">
    <source>
        <dbReference type="Google" id="ProtNLM"/>
    </source>
</evidence>
<feature type="region of interest" description="Disordered" evidence="1">
    <location>
        <begin position="1"/>
        <end position="20"/>
    </location>
</feature>
<proteinExistence type="predicted"/>
<reference evidence="3" key="1">
    <citation type="journal article" date="2019" name="Int. J. Syst. Evol. Microbiol.">
        <title>The Global Catalogue of Microorganisms (GCM) 10K type strain sequencing project: providing services to taxonomists for standard genome sequencing and annotation.</title>
        <authorList>
            <consortium name="The Broad Institute Genomics Platform"/>
            <consortium name="The Broad Institute Genome Sequencing Center for Infectious Disease"/>
            <person name="Wu L."/>
            <person name="Ma J."/>
        </authorList>
    </citation>
    <scope>NUCLEOTIDE SEQUENCE [LARGE SCALE GENOMIC DNA]</scope>
    <source>
        <strain evidence="3">JCM 6242</strain>
    </source>
</reference>
<dbReference type="Proteomes" id="UP001500831">
    <property type="component" value="Unassembled WGS sequence"/>
</dbReference>
<name>A0ABP6IRI1_9ACTN</name>
<evidence type="ECO:0000313" key="2">
    <source>
        <dbReference type="EMBL" id="GAA2906652.1"/>
    </source>
</evidence>
<organism evidence="2 3">
    <name type="scientific">Streptosporangium fragile</name>
    <dbReference type="NCBI Taxonomy" id="46186"/>
    <lineage>
        <taxon>Bacteria</taxon>
        <taxon>Bacillati</taxon>
        <taxon>Actinomycetota</taxon>
        <taxon>Actinomycetes</taxon>
        <taxon>Streptosporangiales</taxon>
        <taxon>Streptosporangiaceae</taxon>
        <taxon>Streptosporangium</taxon>
    </lineage>
</organism>
<protein>
    <recommendedName>
        <fullName evidence="4">RloB domain-containing protein</fullName>
    </recommendedName>
</protein>
<accession>A0ABP6IRI1</accession>
<evidence type="ECO:0000256" key="1">
    <source>
        <dbReference type="SAM" id="MobiDB-lite"/>
    </source>
</evidence>
<keyword evidence="3" id="KW-1185">Reference proteome</keyword>
<dbReference type="EMBL" id="BAAAVI010000087">
    <property type="protein sequence ID" value="GAA2906652.1"/>
    <property type="molecule type" value="Genomic_DNA"/>
</dbReference>
<dbReference type="RefSeq" id="WP_344981026.1">
    <property type="nucleotide sequence ID" value="NZ_BAAAVI010000087.1"/>
</dbReference>
<gene>
    <name evidence="2" type="ORF">GCM10010517_72860</name>
</gene>
<sequence>MTRTRGKDALGPSRQQRGKRNRVVHVFTEGKLTEPSYIDIMRRLLDERGLPVEVHIANAGAPGSQRKPIDLVEAAVPLMRRLTREAERNRLRKEMWPQVWCLFDRDDHQELDRTFKQAGQGQVRIAFSHPCFEVWRLLHHKDVTGTFNQVCDLVTDRLPFRNEVEKIKKVHVDQIMGRYAEAKRRALRMNAQHGDHVPLPSRDPYTDVFQFVEQGLGITSY</sequence>
<evidence type="ECO:0000313" key="3">
    <source>
        <dbReference type="Proteomes" id="UP001500831"/>
    </source>
</evidence>
<comment type="caution">
    <text evidence="2">The sequence shown here is derived from an EMBL/GenBank/DDBJ whole genome shotgun (WGS) entry which is preliminary data.</text>
</comment>
<dbReference type="Pfam" id="PF13707">
    <property type="entry name" value="RloB"/>
    <property type="match status" value="1"/>
</dbReference>
<dbReference type="InterPro" id="IPR025591">
    <property type="entry name" value="RloB"/>
</dbReference>